<dbReference type="CDD" id="cd07176">
    <property type="entry name" value="terB"/>
    <property type="match status" value="1"/>
</dbReference>
<gene>
    <name evidence="2" type="ORF">M595_0960</name>
</gene>
<comment type="caution">
    <text evidence="2">The sequence shown here is derived from an EMBL/GenBank/DDBJ whole genome shotgun (WGS) entry which is preliminary data.</text>
</comment>
<accession>U7QM92</accession>
<protein>
    <submittedName>
        <fullName evidence="2">Tellurite resistance TerB family protein</fullName>
    </submittedName>
</protein>
<evidence type="ECO:0000259" key="1">
    <source>
        <dbReference type="Pfam" id="PF05099"/>
    </source>
</evidence>
<reference evidence="2 3" key="1">
    <citation type="journal article" date="2013" name="Front. Microbiol.">
        <title>Comparative genomic analyses of the cyanobacterium, Lyngbya aestuarii BL J, a powerful hydrogen producer.</title>
        <authorList>
            <person name="Kothari A."/>
            <person name="Vaughn M."/>
            <person name="Garcia-Pichel F."/>
        </authorList>
    </citation>
    <scope>NUCLEOTIDE SEQUENCE [LARGE SCALE GENOMIC DNA]</scope>
    <source>
        <strain evidence="2 3">BL J</strain>
    </source>
</reference>
<dbReference type="Pfam" id="PF05099">
    <property type="entry name" value="TerB"/>
    <property type="match status" value="1"/>
</dbReference>
<dbReference type="RefSeq" id="WP_023064830.1">
    <property type="nucleotide sequence ID" value="NZ_AUZM01000006.1"/>
</dbReference>
<dbReference type="SUPFAM" id="SSF158682">
    <property type="entry name" value="TerB-like"/>
    <property type="match status" value="1"/>
</dbReference>
<organism evidence="2 3">
    <name type="scientific">Lyngbya aestuarii BL J</name>
    <dbReference type="NCBI Taxonomy" id="1348334"/>
    <lineage>
        <taxon>Bacteria</taxon>
        <taxon>Bacillati</taxon>
        <taxon>Cyanobacteriota</taxon>
        <taxon>Cyanophyceae</taxon>
        <taxon>Oscillatoriophycideae</taxon>
        <taxon>Oscillatoriales</taxon>
        <taxon>Microcoleaceae</taxon>
        <taxon>Lyngbya</taxon>
    </lineage>
</organism>
<dbReference type="Proteomes" id="UP000017127">
    <property type="component" value="Unassembled WGS sequence"/>
</dbReference>
<feature type="domain" description="Co-chaperone DjlA N-terminal" evidence="1">
    <location>
        <begin position="23"/>
        <end position="135"/>
    </location>
</feature>
<dbReference type="AlphaFoldDB" id="U7QM92"/>
<sequence length="156" mass="17413">MNLLEKMFGVQDTARRISLSPAEAFAAIAVAAIAADGYLSNEERHRIVEVLFQVDLFQGYSEQRLAELLEKLFNLLSVRGIDPLVAIARESLPHQLQETAFTVAVDLVLVDGELSPKEKSFLVRLWNIMDIPVETASQILDLKIEEYDAVEVANQS</sequence>
<dbReference type="InterPro" id="IPR029024">
    <property type="entry name" value="TerB-like"/>
</dbReference>
<dbReference type="OrthoDB" id="530988at2"/>
<proteinExistence type="predicted"/>
<name>U7QM92_9CYAN</name>
<evidence type="ECO:0000313" key="2">
    <source>
        <dbReference type="EMBL" id="ERT08998.1"/>
    </source>
</evidence>
<dbReference type="InterPro" id="IPR007791">
    <property type="entry name" value="DjlA_N"/>
</dbReference>
<evidence type="ECO:0000313" key="3">
    <source>
        <dbReference type="Proteomes" id="UP000017127"/>
    </source>
</evidence>
<dbReference type="EMBL" id="AUZM01000006">
    <property type="protein sequence ID" value="ERT08998.1"/>
    <property type="molecule type" value="Genomic_DNA"/>
</dbReference>
<dbReference type="Gene3D" id="1.10.3680.10">
    <property type="entry name" value="TerB-like"/>
    <property type="match status" value="1"/>
</dbReference>
<keyword evidence="3" id="KW-1185">Reference proteome</keyword>